<keyword evidence="2" id="KW-0732">Signal</keyword>
<sequence length="280" mass="31305">MNKSLFKVGMIASALFLSACGENTPKESNDEMTETTTEEAVKEETASTEGRMTQDGITIYPADIAQDFPNAKLTLNNPKDDAKLKVGENQFDFTVSDYELAVQTDDAMNRHCANSEKGQHIHFILNNAPYLAKYEPSFKAELGEGNNVVLSFLSRSYHESIKNSTAFVLKNFPIGKVENKFDEKAPHLFYSRPKGEYSGKDAEKILLDFYLLNTELSTEGNRVQVEINGTSFLIDQWQPYFVEGLKEGENTFRIKLISADGAPVEGPFNDSGDRIITIKK</sequence>
<feature type="signal peptide" evidence="2">
    <location>
        <begin position="1"/>
        <end position="19"/>
    </location>
</feature>
<dbReference type="EMBL" id="WWNE01000003">
    <property type="protein sequence ID" value="NBG64820.1"/>
    <property type="molecule type" value="Genomic_DNA"/>
</dbReference>
<accession>A0A6N9NHY1</accession>
<evidence type="ECO:0000313" key="3">
    <source>
        <dbReference type="EMBL" id="NBG64820.1"/>
    </source>
</evidence>
<evidence type="ECO:0000256" key="2">
    <source>
        <dbReference type="SAM" id="SignalP"/>
    </source>
</evidence>
<feature type="region of interest" description="Disordered" evidence="1">
    <location>
        <begin position="22"/>
        <end position="50"/>
    </location>
</feature>
<comment type="caution">
    <text evidence="3">The sequence shown here is derived from an EMBL/GenBank/DDBJ whole genome shotgun (WGS) entry which is preliminary data.</text>
</comment>
<dbReference type="RefSeq" id="WP_160631337.1">
    <property type="nucleotide sequence ID" value="NZ_WWNE01000003.1"/>
</dbReference>
<gene>
    <name evidence="3" type="ORF">GQN54_01735</name>
</gene>
<reference evidence="3 4" key="1">
    <citation type="submission" date="2019-12" db="EMBL/GenBank/DDBJ databases">
        <authorList>
            <person name="Zhao J."/>
        </authorList>
    </citation>
    <scope>NUCLEOTIDE SEQUENCE [LARGE SCALE GENOMIC DNA]</scope>
    <source>
        <strain evidence="3 4">S-15</strain>
    </source>
</reference>
<dbReference type="AlphaFoldDB" id="A0A6N9NHY1"/>
<keyword evidence="4" id="KW-1185">Reference proteome</keyword>
<evidence type="ECO:0000256" key="1">
    <source>
        <dbReference type="SAM" id="MobiDB-lite"/>
    </source>
</evidence>
<dbReference type="PROSITE" id="PS51257">
    <property type="entry name" value="PROKAR_LIPOPROTEIN"/>
    <property type="match status" value="1"/>
</dbReference>
<name>A0A6N9NHY1_9FLAO</name>
<dbReference type="Proteomes" id="UP000470771">
    <property type="component" value="Unassembled WGS sequence"/>
</dbReference>
<feature type="chain" id="PRO_5026917829" evidence="2">
    <location>
        <begin position="20"/>
        <end position="280"/>
    </location>
</feature>
<proteinExistence type="predicted"/>
<evidence type="ECO:0000313" key="4">
    <source>
        <dbReference type="Proteomes" id="UP000470771"/>
    </source>
</evidence>
<organism evidence="3 4">
    <name type="scientific">Acidiluteibacter ferrifornacis</name>
    <dbReference type="NCBI Taxonomy" id="2692424"/>
    <lineage>
        <taxon>Bacteria</taxon>
        <taxon>Pseudomonadati</taxon>
        <taxon>Bacteroidota</taxon>
        <taxon>Flavobacteriia</taxon>
        <taxon>Flavobacteriales</taxon>
        <taxon>Cryomorphaceae</taxon>
        <taxon>Acidiluteibacter</taxon>
    </lineage>
</organism>
<protein>
    <submittedName>
        <fullName evidence="3">Phosphopeptide-binding protein</fullName>
    </submittedName>
</protein>